<comment type="caution">
    <text evidence="2">The sequence shown here is derived from an EMBL/GenBank/DDBJ whole genome shotgun (WGS) entry which is preliminary data.</text>
</comment>
<evidence type="ECO:0000313" key="3">
    <source>
        <dbReference type="Proteomes" id="UP000327044"/>
    </source>
</evidence>
<dbReference type="EMBL" id="VVIM01000006">
    <property type="protein sequence ID" value="KAB0797455.1"/>
    <property type="molecule type" value="Genomic_DNA"/>
</dbReference>
<dbReference type="Pfam" id="PF01161">
    <property type="entry name" value="PBP"/>
    <property type="match status" value="1"/>
</dbReference>
<dbReference type="InParanoid" id="A0A5N4AJC9"/>
<feature type="signal peptide" evidence="1">
    <location>
        <begin position="1"/>
        <end position="19"/>
    </location>
</feature>
<accession>A0A5N4AJC9</accession>
<evidence type="ECO:0000256" key="1">
    <source>
        <dbReference type="SAM" id="SignalP"/>
    </source>
</evidence>
<dbReference type="SUPFAM" id="SSF49777">
    <property type="entry name" value="PEBP-like"/>
    <property type="match status" value="1"/>
</dbReference>
<keyword evidence="1" id="KW-0732">Signal</keyword>
<dbReference type="InterPro" id="IPR008914">
    <property type="entry name" value="PEBP"/>
</dbReference>
<gene>
    <name evidence="2" type="ORF">PPYR_08449</name>
</gene>
<dbReference type="Gene3D" id="3.90.280.10">
    <property type="entry name" value="PEBP-like"/>
    <property type="match status" value="1"/>
</dbReference>
<keyword evidence="3" id="KW-1185">Reference proteome</keyword>
<evidence type="ECO:0008006" key="4">
    <source>
        <dbReference type="Google" id="ProtNLM"/>
    </source>
</evidence>
<organism evidence="2 3">
    <name type="scientific">Photinus pyralis</name>
    <name type="common">Common eastern firefly</name>
    <name type="synonym">Lampyris pyralis</name>
    <dbReference type="NCBI Taxonomy" id="7054"/>
    <lineage>
        <taxon>Eukaryota</taxon>
        <taxon>Metazoa</taxon>
        <taxon>Ecdysozoa</taxon>
        <taxon>Arthropoda</taxon>
        <taxon>Hexapoda</taxon>
        <taxon>Insecta</taxon>
        <taxon>Pterygota</taxon>
        <taxon>Neoptera</taxon>
        <taxon>Endopterygota</taxon>
        <taxon>Coleoptera</taxon>
        <taxon>Polyphaga</taxon>
        <taxon>Elateriformia</taxon>
        <taxon>Elateroidea</taxon>
        <taxon>Lampyridae</taxon>
        <taxon>Lampyrinae</taxon>
        <taxon>Photinus</taxon>
    </lineage>
</organism>
<dbReference type="PANTHER" id="PTHR11362">
    <property type="entry name" value="PHOSPHATIDYLETHANOLAMINE-BINDING PROTEIN"/>
    <property type="match status" value="1"/>
</dbReference>
<name>A0A5N4AJC9_PHOPY</name>
<reference evidence="2 3" key="1">
    <citation type="journal article" date="2018" name="Elife">
        <title>Firefly genomes illuminate parallel origins of bioluminescence in beetles.</title>
        <authorList>
            <person name="Fallon T.R."/>
            <person name="Lower S.E."/>
            <person name="Chang C.H."/>
            <person name="Bessho-Uehara M."/>
            <person name="Martin G.J."/>
            <person name="Bewick A.J."/>
            <person name="Behringer M."/>
            <person name="Debat H.J."/>
            <person name="Wong I."/>
            <person name="Day J.C."/>
            <person name="Suvorov A."/>
            <person name="Silva C.J."/>
            <person name="Stanger-Hall K.F."/>
            <person name="Hall D.W."/>
            <person name="Schmitz R.J."/>
            <person name="Nelson D.R."/>
            <person name="Lewis S.M."/>
            <person name="Shigenobu S."/>
            <person name="Bybee S.M."/>
            <person name="Larracuente A.M."/>
            <person name="Oba Y."/>
            <person name="Weng J.K."/>
        </authorList>
    </citation>
    <scope>NUCLEOTIDE SEQUENCE [LARGE SCALE GENOMIC DNA]</scope>
    <source>
        <strain evidence="2">1611_PpyrPB1</strain>
        <tissue evidence="2">Whole body</tissue>
    </source>
</reference>
<dbReference type="CDD" id="cd00866">
    <property type="entry name" value="PEBP_euk"/>
    <property type="match status" value="1"/>
</dbReference>
<dbReference type="AlphaFoldDB" id="A0A5N4AJC9"/>
<dbReference type="OrthoDB" id="2506647at2759"/>
<dbReference type="Proteomes" id="UP000327044">
    <property type="component" value="Unassembled WGS sequence"/>
</dbReference>
<dbReference type="InterPro" id="IPR035810">
    <property type="entry name" value="PEBP_euk"/>
</dbReference>
<proteinExistence type="predicted"/>
<sequence length="195" mass="21875">MSFRAIVICVFWCFVTVRSCRSSGELSNRMNELGVIPDVIDKKPTNYLTVTYANNVKVNEGNELTPPQAKSAPELEWNTDPDKLYLLAMVDPDAPSRNNPKFREWQHWIVGNIPGCDVKKGDVISEYIGPKPPQGTGLHRYVLLVYQQPHEITFDEPKLSNAGGTGRGKFSIKKFAAKYNLGEPIAGNFYQAKQN</sequence>
<evidence type="ECO:0000313" key="2">
    <source>
        <dbReference type="EMBL" id="KAB0797455.1"/>
    </source>
</evidence>
<dbReference type="InterPro" id="IPR036610">
    <property type="entry name" value="PEBP-like_sf"/>
</dbReference>
<protein>
    <recommendedName>
        <fullName evidence="4">Phosphatidylethanolamine-binding protein</fullName>
    </recommendedName>
</protein>
<feature type="chain" id="PRO_5024356743" description="Phosphatidylethanolamine-binding protein" evidence="1">
    <location>
        <begin position="20"/>
        <end position="195"/>
    </location>
</feature>
<dbReference type="PANTHER" id="PTHR11362:SF82">
    <property type="entry name" value="PHOSPHATIDYLETHANOLAMINE-BINDING PROTEIN 4"/>
    <property type="match status" value="1"/>
</dbReference>